<evidence type="ECO:0000256" key="1">
    <source>
        <dbReference type="ARBA" id="ARBA00004571"/>
    </source>
</evidence>
<evidence type="ECO:0000256" key="11">
    <source>
        <dbReference type="RuleBase" id="RU003357"/>
    </source>
</evidence>
<keyword evidence="9 10" id="KW-0998">Cell outer membrane</keyword>
<evidence type="ECO:0000256" key="7">
    <source>
        <dbReference type="ARBA" id="ARBA00023136"/>
    </source>
</evidence>
<dbReference type="GO" id="GO:0009279">
    <property type="term" value="C:cell outer membrane"/>
    <property type="evidence" value="ECO:0007669"/>
    <property type="project" value="UniProtKB-SubCell"/>
</dbReference>
<comment type="similarity">
    <text evidence="10 11">Belongs to the TonB-dependent receptor family.</text>
</comment>
<comment type="subcellular location">
    <subcellularLocation>
        <location evidence="1 10">Cell outer membrane</location>
        <topology evidence="1 10">Multi-pass membrane protein</topology>
    </subcellularLocation>
</comment>
<dbReference type="InterPro" id="IPR000531">
    <property type="entry name" value="Beta-barrel_TonB"/>
</dbReference>
<sequence length="803" mass="89919">MKKYISAFGLFFGLGVHFLVAQQILVIESGSNQPLSGVLIYSKDPARSIITDTQGKAEIGLFKNRESIIIQLLGFESKTVSWESLSSFQFIIELTPSQITLDIAIIATSRWKQSNQDIPGKVRQLDSKEQLLRAPSTSADWLGSSGEVFIQKSQLGGGSPMIRGFSANRLLYAVDGVRMNTAIFRSGNLQNVISLDPFAIQTTEILFGPGSVMYGSDAIGGVMAFETLTPKLNQKTISGNVLGRFSSAYSEKTFHTDLSYGSGKWAFLSSATHFDFGDLRMGNKNGPESYLRTDYQTSEDGRDILTLNPNPLIQVGSGYRQVNLMQKIRFQASQKTVWDYGFHYSKSTDIPRYDRLIEKRNGSFRFARWDYGPQIWMMNTLRLTHTTERKWFDQVKVIAAHQLFEESRIDRRFGKTEEFNRLEKVNAFSLNADFLKHLDLDNFLTYGFESVLNKVSSMGSVTDIANSQSTSASARYPNADWASIAAYGNYQAKISGTFQFQTALRYNYNSLAADFTNNLEFFPLPFSSSKNRYHSITGNVGVIFKPEPSLSIAPLLSTGFRAPNVDDSGKIFDSEPGTVMVPNPDLKPEYAYNAEVNFHKHFQNRVRVDLTTFYTLLDRAMVRRPATLDGRSVIDYDGELSQILALQNAAFVEVYGIQTGIEVSISKKLLLTSRYNWQRGTEELHDESTSPSRHAAPAFGLTRLTYSSKKLTLELTSAYSAERSFEDMPEEEKGKPAIYAKDGNGNPYSPNWTIFNFNGGLELWKGIKLMAGIENIGDKRYRPYSSGIVASGRNLTFGVKGNF</sequence>
<dbReference type="Gene3D" id="2.40.170.20">
    <property type="entry name" value="TonB-dependent receptor, beta-barrel domain"/>
    <property type="match status" value="1"/>
</dbReference>
<organism evidence="14 15">
    <name type="scientific">Algoriphagus alkaliphilus</name>
    <dbReference type="NCBI Taxonomy" id="279824"/>
    <lineage>
        <taxon>Bacteria</taxon>
        <taxon>Pseudomonadati</taxon>
        <taxon>Bacteroidota</taxon>
        <taxon>Cytophagia</taxon>
        <taxon>Cytophagales</taxon>
        <taxon>Cyclobacteriaceae</taxon>
        <taxon>Algoriphagus</taxon>
    </lineage>
</organism>
<name>A0A1G5XA26_9BACT</name>
<evidence type="ECO:0000256" key="6">
    <source>
        <dbReference type="ARBA" id="ARBA00023077"/>
    </source>
</evidence>
<evidence type="ECO:0000259" key="12">
    <source>
        <dbReference type="Pfam" id="PF00593"/>
    </source>
</evidence>
<dbReference type="InterPro" id="IPR037066">
    <property type="entry name" value="Plug_dom_sf"/>
</dbReference>
<dbReference type="AlphaFoldDB" id="A0A1G5XA26"/>
<accession>A0A1G5XA26</accession>
<gene>
    <name evidence="14" type="ORF">SAMN03080617_01645</name>
</gene>
<evidence type="ECO:0000259" key="13">
    <source>
        <dbReference type="Pfam" id="PF07715"/>
    </source>
</evidence>
<dbReference type="OrthoDB" id="9764669at2"/>
<evidence type="ECO:0000313" key="15">
    <source>
        <dbReference type="Proteomes" id="UP000198756"/>
    </source>
</evidence>
<dbReference type="InterPro" id="IPR012910">
    <property type="entry name" value="Plug_dom"/>
</dbReference>
<dbReference type="PROSITE" id="PS01156">
    <property type="entry name" value="TONB_DEPENDENT_REC_2"/>
    <property type="match status" value="1"/>
</dbReference>
<evidence type="ECO:0000256" key="10">
    <source>
        <dbReference type="PROSITE-ProRule" id="PRU01360"/>
    </source>
</evidence>
<dbReference type="PANTHER" id="PTHR30069:SF29">
    <property type="entry name" value="HEMOGLOBIN AND HEMOGLOBIN-HAPTOGLOBIN-BINDING PROTEIN 1-RELATED"/>
    <property type="match status" value="1"/>
</dbReference>
<dbReference type="RefSeq" id="WP_092729461.1">
    <property type="nucleotide sequence ID" value="NZ_FMXE01000009.1"/>
</dbReference>
<dbReference type="InterPro" id="IPR039426">
    <property type="entry name" value="TonB-dep_rcpt-like"/>
</dbReference>
<evidence type="ECO:0000256" key="2">
    <source>
        <dbReference type="ARBA" id="ARBA00022448"/>
    </source>
</evidence>
<dbReference type="PANTHER" id="PTHR30069">
    <property type="entry name" value="TONB-DEPENDENT OUTER MEMBRANE RECEPTOR"/>
    <property type="match status" value="1"/>
</dbReference>
<dbReference type="SUPFAM" id="SSF56935">
    <property type="entry name" value="Porins"/>
    <property type="match status" value="1"/>
</dbReference>
<proteinExistence type="inferred from homology"/>
<evidence type="ECO:0000256" key="3">
    <source>
        <dbReference type="ARBA" id="ARBA00022452"/>
    </source>
</evidence>
<dbReference type="Pfam" id="PF00593">
    <property type="entry name" value="TonB_dep_Rec_b-barrel"/>
    <property type="match status" value="1"/>
</dbReference>
<evidence type="ECO:0000256" key="5">
    <source>
        <dbReference type="ARBA" id="ARBA00022729"/>
    </source>
</evidence>
<keyword evidence="3 10" id="KW-1134">Transmembrane beta strand</keyword>
<dbReference type="STRING" id="279824.SAMN03080617_01645"/>
<keyword evidence="15" id="KW-1185">Reference proteome</keyword>
<keyword evidence="6 11" id="KW-0798">TonB box</keyword>
<dbReference type="Proteomes" id="UP000198756">
    <property type="component" value="Unassembled WGS sequence"/>
</dbReference>
<feature type="domain" description="TonB-dependent receptor plug" evidence="13">
    <location>
        <begin position="115"/>
        <end position="222"/>
    </location>
</feature>
<dbReference type="InterPro" id="IPR036942">
    <property type="entry name" value="Beta-barrel_TonB_sf"/>
</dbReference>
<dbReference type="Gene3D" id="2.170.130.10">
    <property type="entry name" value="TonB-dependent receptor, plug domain"/>
    <property type="match status" value="1"/>
</dbReference>
<dbReference type="GO" id="GO:0015344">
    <property type="term" value="F:siderophore uptake transmembrane transporter activity"/>
    <property type="evidence" value="ECO:0007669"/>
    <property type="project" value="TreeGrafter"/>
</dbReference>
<keyword evidence="2 10" id="KW-0813">Transport</keyword>
<evidence type="ECO:0000256" key="4">
    <source>
        <dbReference type="ARBA" id="ARBA00022692"/>
    </source>
</evidence>
<keyword evidence="5" id="KW-0732">Signal</keyword>
<dbReference type="GO" id="GO:0044718">
    <property type="term" value="P:siderophore transmembrane transport"/>
    <property type="evidence" value="ECO:0007669"/>
    <property type="project" value="TreeGrafter"/>
</dbReference>
<keyword evidence="8 14" id="KW-0675">Receptor</keyword>
<reference evidence="15" key="1">
    <citation type="submission" date="2016-10" db="EMBL/GenBank/DDBJ databases">
        <authorList>
            <person name="Varghese N."/>
            <person name="Submissions S."/>
        </authorList>
    </citation>
    <scope>NUCLEOTIDE SEQUENCE [LARGE SCALE GENOMIC DNA]</scope>
    <source>
        <strain evidence="15">DSM 22703</strain>
    </source>
</reference>
<keyword evidence="4 10" id="KW-0812">Transmembrane</keyword>
<evidence type="ECO:0000256" key="8">
    <source>
        <dbReference type="ARBA" id="ARBA00023170"/>
    </source>
</evidence>
<dbReference type="InterPro" id="IPR010917">
    <property type="entry name" value="TonB_rcpt_CS"/>
</dbReference>
<dbReference type="PROSITE" id="PS52016">
    <property type="entry name" value="TONB_DEPENDENT_REC_3"/>
    <property type="match status" value="1"/>
</dbReference>
<dbReference type="EMBL" id="FMXE01000009">
    <property type="protein sequence ID" value="SDA67298.1"/>
    <property type="molecule type" value="Genomic_DNA"/>
</dbReference>
<evidence type="ECO:0000256" key="9">
    <source>
        <dbReference type="ARBA" id="ARBA00023237"/>
    </source>
</evidence>
<protein>
    <submittedName>
        <fullName evidence="14">Hemoglobin/transferrin/lactoferrin receptor protein</fullName>
    </submittedName>
</protein>
<feature type="domain" description="TonB-dependent receptor-like beta-barrel" evidence="12">
    <location>
        <begin position="338"/>
        <end position="776"/>
    </location>
</feature>
<evidence type="ECO:0000313" key="14">
    <source>
        <dbReference type="EMBL" id="SDA67298.1"/>
    </source>
</evidence>
<keyword evidence="7 10" id="KW-0472">Membrane</keyword>
<dbReference type="Pfam" id="PF07715">
    <property type="entry name" value="Plug"/>
    <property type="match status" value="1"/>
</dbReference>